<feature type="domain" description="DUF6531" evidence="7">
    <location>
        <begin position="463"/>
        <end position="535"/>
    </location>
</feature>
<feature type="domain" description="Tox-URI2" evidence="6">
    <location>
        <begin position="1797"/>
        <end position="1882"/>
    </location>
</feature>
<organism evidence="10 11">
    <name type="scientific">Fictibacillus barbaricus</name>
    <dbReference type="NCBI Taxonomy" id="182136"/>
    <lineage>
        <taxon>Bacteria</taxon>
        <taxon>Bacillati</taxon>
        <taxon>Bacillota</taxon>
        <taxon>Bacilli</taxon>
        <taxon>Bacillales</taxon>
        <taxon>Fictibacillaceae</taxon>
        <taxon>Fictibacillus</taxon>
    </lineage>
</organism>
<keyword evidence="4" id="KW-0677">Repeat</keyword>
<dbReference type="InterPro" id="IPR022385">
    <property type="entry name" value="Rhs_assc_core"/>
</dbReference>
<dbReference type="NCBIfam" id="TIGR01643">
    <property type="entry name" value="YD_repeat_2x"/>
    <property type="match status" value="7"/>
</dbReference>
<reference evidence="10 11" key="1">
    <citation type="submission" date="2021-01" db="EMBL/GenBank/DDBJ databases">
        <title>Genome Sequencing of Type Strains.</title>
        <authorList>
            <person name="Lemaire J.F."/>
            <person name="Inderbitzin P."/>
            <person name="Collins S.B."/>
            <person name="Wespe N."/>
            <person name="Knight-Connoni V."/>
        </authorList>
    </citation>
    <scope>NUCLEOTIDE SEQUENCE [LARGE SCALE GENOMIC DNA]</scope>
    <source>
        <strain evidence="10 11">DSM 14730</strain>
    </source>
</reference>
<dbReference type="Gene3D" id="2.60.120.260">
    <property type="entry name" value="Galactose-binding domain-like"/>
    <property type="match status" value="2"/>
</dbReference>
<protein>
    <submittedName>
        <fullName evidence="10">DNRLRE domain-containing protein</fullName>
    </submittedName>
</protein>
<gene>
    <name evidence="10" type="ORF">JYA64_15465</name>
</gene>
<evidence type="ECO:0000256" key="2">
    <source>
        <dbReference type="ARBA" id="ARBA00022525"/>
    </source>
</evidence>
<feature type="domain" description="Carbohydrate-binding module family 96" evidence="8">
    <location>
        <begin position="284"/>
        <end position="443"/>
    </location>
</feature>
<evidence type="ECO:0000259" key="7">
    <source>
        <dbReference type="Pfam" id="PF20148"/>
    </source>
</evidence>
<name>A0ABS2ZFH2_9BACL</name>
<evidence type="ECO:0000256" key="3">
    <source>
        <dbReference type="ARBA" id="ARBA00022729"/>
    </source>
</evidence>
<feature type="domain" description="Teneurin-like YD-shell" evidence="9">
    <location>
        <begin position="1243"/>
        <end position="1393"/>
    </location>
</feature>
<dbReference type="InterPro" id="IPR050708">
    <property type="entry name" value="T6SS_VgrG/RHS"/>
</dbReference>
<evidence type="ECO:0000256" key="5">
    <source>
        <dbReference type="SAM" id="MobiDB-lite"/>
    </source>
</evidence>
<feature type="compositionally biased region" description="Basic residues" evidence="5">
    <location>
        <begin position="1787"/>
        <end position="1797"/>
    </location>
</feature>
<accession>A0ABS2ZFH2</accession>
<dbReference type="InterPro" id="IPR006530">
    <property type="entry name" value="YD"/>
</dbReference>
<evidence type="ECO:0000259" key="6">
    <source>
        <dbReference type="Pfam" id="PF15653"/>
    </source>
</evidence>
<feature type="domain" description="Teneurin-like YD-shell" evidence="9">
    <location>
        <begin position="1480"/>
        <end position="1745"/>
    </location>
</feature>
<dbReference type="Proteomes" id="UP001319060">
    <property type="component" value="Unassembled WGS sequence"/>
</dbReference>
<comment type="caution">
    <text evidence="10">The sequence shown here is derived from an EMBL/GenBank/DDBJ whole genome shotgun (WGS) entry which is preliminary data.</text>
</comment>
<evidence type="ECO:0000259" key="8">
    <source>
        <dbReference type="Pfam" id="PF24517"/>
    </source>
</evidence>
<feature type="region of interest" description="Disordered" evidence="5">
    <location>
        <begin position="1787"/>
        <end position="1806"/>
    </location>
</feature>
<sequence length="1893" mass="212214">MNLGITKIKSYRMTVWMIVLTLIITMFPPLEKAVVYAEKNEESAKNVEKLKELSGLRTEKSKTYLDSETREYVLEEYTEPIHYKKGKKWENINNNIVEVDAGSDDDLSYGNQANKYQVKFAKKNKDNRTIRIHYKDKQIDYGLVGAESVKGEFKSNKATYKGVFDQTDLVFYADNTSVKEDLVLHEKPKQERYTYEFKLKEVHAKQEKSGNITFVDKEGKNFFTLTKPFMYDSKEDVSHDVGMTLREENGKTYVDITPNQEWLNDASRSYPVFIDPSVIIQEGTTEDAFISSTYPTSNYAQDPSLITGNQVYYGTTRSLLKFNLKNLLSGANITSANFKINSHSNVNGFDHSAGVGLYPINKAWDSETVTWNNQPTIDAQTSSLNVTTDNEYTFFITNLIKEWYGGTKPNYGFMLKNTTETVNRKMFRSSNYATDPLKKPKLTVVYTIEPIGVESFWTTAESNVNSYNGNFLNQETDITLDGRGMALLVNRTYNSRSDVTGLFGYGWSSNLDQHLKFATDELVQYQDEDGTVHYFSKNSSGGYDSPGGVFLELKKNTDGTFILTDTDQSYVTFNASGKMIGETDANNNKTVYAYTGSQLTSITDAGGRKLTITYNASGKISQITDPASRTYHYVYDTSSNLTSVTKKDSGGTSLFSVTYGYDTQHQMTSFVDERGKRMNLTYNTDQRLSKFEQPVTVNGTVQSDFFTMVYDAVTSVTTLTDARGIKTEYTHNAYGNVIKSVEDAGGLNYTRTYNYDDRNNIIQEKDENANKSGSTAAYNYVYDEEGNVTSFTNTLNEQEKVSYDENNNPIQYTDAKGNITTEEYDSNSNNIASTDAQTKTSAAKFDAKGNTIEDTSSISIGDNLLLNGNFEEDANSDNWPDNWKKIGTGTFTYATGGAAVQSAKLGNKQLKISNPSTAVAVESERISYDPKKKYVVSGYIKTVNANSNAKLVITGGDPTGQMTKTISSGMLKGTTAVERVHFVINPGDMPSDTTGMTLKAYVNGGAGDFYFDGLQIEEEYFGAFNLIANSNFEKDTDNNNVPDNWYLPGTLTTSDGLDATTTYVGSQSIKLTGQRGVDKFARQEVEVNGLAGQEITVSGFSKVTSPTATAGPYQMNVAINYTDGTTQWVNGDFDKSKSHDWQLVSLRFKAGKDFKSLTVYYQYKDQTGTAWFDAAKAQIGSIRTTYAYDANGNYILNETDPNGNTVWKSYDAIGNVTGETIESETSRFEYDANDELTKVIDENNRITVYEYDKSGNHTGTVYANGQRTSSTFDERNNKTSLTDQLGRTIQYSYDIAGNEVKIASPNGKTVESGYNNVDRKVSTSHNGVKRYEFTYDANGNILSEKDLLTGLTTQFVYDADDKIKEKTDSTGKKNSYTYDKSGNLLTAIYSAGTNSYTVSRTLDKNNQITSILSGNTAALFTFNENDQIAGLKHKNGNFTSFEYDGAKQLTKLLTTNASGTSLESFEYTYDAKGNRLTEKTKSGTAHFAYDKSGQLVKEIHTNGDILEYTYDEVGNRLTKKTTKGSTVTTETYTYDIANQLSSINGVATAHDQNGNLTSDGEKNYVYDAEDRIIEVKNASTSIAKYQYNSDGLRVSKTVGSSTIFYTYDENDNVVFETDQSGAILASYVYDGGNHPISMTKSGKTYAFHGNARGDITTVTDELGTVVAEFGYDSFGNIIKETGTFASEVPFRYAGYRYDQETNLYYLQQRYYNPETGRFFNLDPELGDKTNPVSQNGYVYADNNPVMFVDPDGRLAWFIPVVIGGYRVYKVYKTYKKINKYNRMMSKANKKYKRHSNSKRNPQNHHGYEIYDKYTGEVKKVGISGGRVRRDGKSSRAEKQVRKFNKKYGNRYKSRIVRVNLRGRYNAERWESRHVKYIQLKQGKKLDRRFHKRP</sequence>
<dbReference type="EMBL" id="JAFHKS010000044">
    <property type="protein sequence ID" value="MBN3546705.1"/>
    <property type="molecule type" value="Genomic_DNA"/>
</dbReference>
<evidence type="ECO:0000313" key="10">
    <source>
        <dbReference type="EMBL" id="MBN3546705.1"/>
    </source>
</evidence>
<dbReference type="InterPro" id="IPR055372">
    <property type="entry name" value="CBM96"/>
</dbReference>
<dbReference type="InterPro" id="IPR028899">
    <property type="entry name" value="Tox-URI2_dom"/>
</dbReference>
<keyword evidence="2" id="KW-0964">Secreted</keyword>
<dbReference type="PANTHER" id="PTHR32305">
    <property type="match status" value="1"/>
</dbReference>
<evidence type="ECO:0000256" key="1">
    <source>
        <dbReference type="ARBA" id="ARBA00004613"/>
    </source>
</evidence>
<keyword evidence="3" id="KW-0732">Signal</keyword>
<dbReference type="NCBIfam" id="TIGR03696">
    <property type="entry name" value="Rhs_assc_core"/>
    <property type="match status" value="1"/>
</dbReference>
<evidence type="ECO:0000259" key="9">
    <source>
        <dbReference type="Pfam" id="PF25023"/>
    </source>
</evidence>
<evidence type="ECO:0000256" key="4">
    <source>
        <dbReference type="ARBA" id="ARBA00022737"/>
    </source>
</evidence>
<dbReference type="InterPro" id="IPR056823">
    <property type="entry name" value="TEN-like_YD-shell"/>
</dbReference>
<dbReference type="NCBIfam" id="NF033679">
    <property type="entry name" value="DNRLRE_dom"/>
    <property type="match status" value="1"/>
</dbReference>
<feature type="domain" description="Teneurin-like YD-shell" evidence="9">
    <location>
        <begin position="551"/>
        <end position="690"/>
    </location>
</feature>
<dbReference type="Pfam" id="PF25023">
    <property type="entry name" value="TEN_YD-shell"/>
    <property type="match status" value="3"/>
</dbReference>
<dbReference type="PANTHER" id="PTHR32305:SF17">
    <property type="entry name" value="TRNA NUCLEASE WAPA"/>
    <property type="match status" value="1"/>
</dbReference>
<dbReference type="Pfam" id="PF24517">
    <property type="entry name" value="CBM96"/>
    <property type="match status" value="1"/>
</dbReference>
<keyword evidence="11" id="KW-1185">Reference proteome</keyword>
<dbReference type="InterPro" id="IPR045351">
    <property type="entry name" value="DUF6531"/>
</dbReference>
<evidence type="ECO:0000313" key="11">
    <source>
        <dbReference type="Proteomes" id="UP001319060"/>
    </source>
</evidence>
<dbReference type="Pfam" id="PF15653">
    <property type="entry name" value="Tox-URI2"/>
    <property type="match status" value="1"/>
</dbReference>
<dbReference type="Pfam" id="PF20148">
    <property type="entry name" value="DUF6531"/>
    <property type="match status" value="1"/>
</dbReference>
<comment type="subcellular location">
    <subcellularLocation>
        <location evidence="1">Secreted</location>
    </subcellularLocation>
</comment>
<proteinExistence type="predicted"/>
<dbReference type="Gene3D" id="2.180.10.10">
    <property type="entry name" value="RHS repeat-associated core"/>
    <property type="match status" value="2"/>
</dbReference>
<dbReference type="RefSeq" id="WP_188401009.1">
    <property type="nucleotide sequence ID" value="NZ_BMCE01000001.1"/>
</dbReference>